<sequence length="104" mass="10840">TKLLSVEQQPCATESKRFIRKASNPAFIAAQSKFEDLSSAAAAPLRSRSFSSYDSGLKSSSFSKYSSAAADSAISTASKVVQVGGSECGTELSMTSTLDSPDES</sequence>
<accession>S8C4Y9</accession>
<keyword evidence="2" id="KW-1185">Reference proteome</keyword>
<gene>
    <name evidence="1" type="ORF">M569_13016</name>
</gene>
<evidence type="ECO:0000313" key="2">
    <source>
        <dbReference type="Proteomes" id="UP000015453"/>
    </source>
</evidence>
<dbReference type="EMBL" id="AUSU01006594">
    <property type="protein sequence ID" value="EPS61779.1"/>
    <property type="molecule type" value="Genomic_DNA"/>
</dbReference>
<name>S8C4Y9_9LAMI</name>
<comment type="caution">
    <text evidence="1">The sequence shown here is derived from an EMBL/GenBank/DDBJ whole genome shotgun (WGS) entry which is preliminary data.</text>
</comment>
<proteinExistence type="predicted"/>
<reference evidence="1 2" key="1">
    <citation type="journal article" date="2013" name="BMC Genomics">
        <title>The miniature genome of a carnivorous plant Genlisea aurea contains a low number of genes and short non-coding sequences.</title>
        <authorList>
            <person name="Leushkin E.V."/>
            <person name="Sutormin R.A."/>
            <person name="Nabieva E.R."/>
            <person name="Penin A.A."/>
            <person name="Kondrashov A.S."/>
            <person name="Logacheva M.D."/>
        </authorList>
    </citation>
    <scope>NUCLEOTIDE SEQUENCE [LARGE SCALE GENOMIC DNA]</scope>
</reference>
<dbReference type="Proteomes" id="UP000015453">
    <property type="component" value="Unassembled WGS sequence"/>
</dbReference>
<dbReference type="AlphaFoldDB" id="S8C4Y9"/>
<protein>
    <submittedName>
        <fullName evidence="1">Uncharacterized protein</fullName>
    </submittedName>
</protein>
<organism evidence="1 2">
    <name type="scientific">Genlisea aurea</name>
    <dbReference type="NCBI Taxonomy" id="192259"/>
    <lineage>
        <taxon>Eukaryota</taxon>
        <taxon>Viridiplantae</taxon>
        <taxon>Streptophyta</taxon>
        <taxon>Embryophyta</taxon>
        <taxon>Tracheophyta</taxon>
        <taxon>Spermatophyta</taxon>
        <taxon>Magnoliopsida</taxon>
        <taxon>eudicotyledons</taxon>
        <taxon>Gunneridae</taxon>
        <taxon>Pentapetalae</taxon>
        <taxon>asterids</taxon>
        <taxon>lamiids</taxon>
        <taxon>Lamiales</taxon>
        <taxon>Lentibulariaceae</taxon>
        <taxon>Genlisea</taxon>
    </lineage>
</organism>
<feature type="non-terminal residue" evidence="1">
    <location>
        <position position="104"/>
    </location>
</feature>
<evidence type="ECO:0000313" key="1">
    <source>
        <dbReference type="EMBL" id="EPS61779.1"/>
    </source>
</evidence>
<feature type="non-terminal residue" evidence="1">
    <location>
        <position position="1"/>
    </location>
</feature>